<dbReference type="OrthoDB" id="9760364at2"/>
<dbReference type="InterPro" id="IPR044492">
    <property type="entry name" value="P_typ_ATPase_HD_dom"/>
</dbReference>
<sequence length="778" mass="85605">MRKKMEDKIQGLSLKEVESRKTAGRQNNYEENVAKTNKEIIQDNVMTLFNFLNLAIAICLALVGAFSNLFFMVIIIVNCAMGIIQEIRARNLVAKLSIINEEKVTVIRDGQEMDIASTDIVLDDVVKLSTGEQVPSDMVVISGRVEANESLLTGESDLIRKETDSELLSGSFVSSGQCHGKVIHVGKDNYATKIADEAKVHKPITSELVSSIRKVSKFTSYIIVPIGVILFCEALFLRDSDVKSSVVTSAGALLGMLPKGLVLLISIALATAVAKLAKKQVLVQNMYSVETLAHVDVICLDKTGTITEGKMRVQNVIGMHVEYADEIDEIMGSYMSQSTDNNITMHAIREYFPTDTKYTSTNVVPFSSDRKWGAMVLDNLGTVAMGAPERLFGSMELPEEVVAAQKEGLRVLMLGISHSTDLSETGLPELSPLAVITIDDPIRENANETLAYLRDEGVDIKVISGDNPVTVSNVARRAGLDDYESFIDLSKVTSDVEVKKMVNEYKVFGRVSPQQKKILVEELKQQGHVVAMTGDGVNDMLALKEADCSIAMAEGDSATRQLANIVLLNSDFTTLPNVLFEGRRVVNNVTKVASIFFIKTIYSLILSVICMLTAMAFPFIPIQITLLDLAIEGYPAFFLQFENSKEKVTTKFLPTALRRALPNALLVIFNIITIMIMGNLNGWAQIETTTLMYYMLIAVSSMAVVKACLPFNALRIFLAGTTVIGTYVAAMLFKGLLEIELLPMSLVPTFIILIVITFIGKIILDRVLIRKEYRQKIA</sequence>
<dbReference type="Gene3D" id="1.20.1110.10">
    <property type="entry name" value="Calcium-transporting ATPase, transmembrane domain"/>
    <property type="match status" value="1"/>
</dbReference>
<name>A0A430A221_9ENTE</name>
<keyword evidence="5 6" id="KW-0472">Membrane</keyword>
<feature type="transmembrane region" description="Helical" evidence="6">
    <location>
        <begin position="45"/>
        <end position="63"/>
    </location>
</feature>
<dbReference type="Pfam" id="PF00702">
    <property type="entry name" value="Hydrolase"/>
    <property type="match status" value="1"/>
</dbReference>
<dbReference type="InterPro" id="IPR059000">
    <property type="entry name" value="ATPase_P-type_domA"/>
</dbReference>
<protein>
    <submittedName>
        <fullName evidence="8">ATPase</fullName>
    </submittedName>
</protein>
<evidence type="ECO:0000313" key="9">
    <source>
        <dbReference type="Proteomes" id="UP000287857"/>
    </source>
</evidence>
<dbReference type="SUPFAM" id="SSF56784">
    <property type="entry name" value="HAD-like"/>
    <property type="match status" value="1"/>
</dbReference>
<dbReference type="PROSITE" id="PS00154">
    <property type="entry name" value="ATPASE_E1_E2"/>
    <property type="match status" value="1"/>
</dbReference>
<feature type="transmembrane region" description="Helical" evidence="6">
    <location>
        <begin position="745"/>
        <end position="764"/>
    </location>
</feature>
<dbReference type="CDD" id="cd02609">
    <property type="entry name" value="P-type_ATPase"/>
    <property type="match status" value="1"/>
</dbReference>
<proteinExistence type="predicted"/>
<reference evidence="8 9" key="1">
    <citation type="submission" date="2017-05" db="EMBL/GenBank/DDBJ databases">
        <title>Vagococcus spp. assemblies.</title>
        <authorList>
            <person name="Gulvik C.A."/>
        </authorList>
    </citation>
    <scope>NUCLEOTIDE SEQUENCE [LARGE SCALE GENOMIC DNA]</scope>
    <source>
        <strain evidence="8 9">SS1995</strain>
    </source>
</reference>
<dbReference type="GO" id="GO:0016020">
    <property type="term" value="C:membrane"/>
    <property type="evidence" value="ECO:0007669"/>
    <property type="project" value="UniProtKB-SubCell"/>
</dbReference>
<dbReference type="SFLD" id="SFLDF00027">
    <property type="entry name" value="p-type_atpase"/>
    <property type="match status" value="1"/>
</dbReference>
<comment type="caution">
    <text evidence="8">The sequence shown here is derived from an EMBL/GenBank/DDBJ whole genome shotgun (WGS) entry which is preliminary data.</text>
</comment>
<gene>
    <name evidence="8" type="ORF">CBF37_00340</name>
</gene>
<dbReference type="InterPro" id="IPR023298">
    <property type="entry name" value="ATPase_P-typ_TM_dom_sf"/>
</dbReference>
<dbReference type="InterPro" id="IPR023214">
    <property type="entry name" value="HAD_sf"/>
</dbReference>
<comment type="subcellular location">
    <subcellularLocation>
        <location evidence="1">Membrane</location>
        <topology evidence="1">Multi-pass membrane protein</topology>
    </subcellularLocation>
</comment>
<dbReference type="InterPro" id="IPR001757">
    <property type="entry name" value="P_typ_ATPase"/>
</dbReference>
<evidence type="ECO:0000256" key="5">
    <source>
        <dbReference type="ARBA" id="ARBA00023136"/>
    </source>
</evidence>
<dbReference type="EMBL" id="NGJS01000001">
    <property type="protein sequence ID" value="RSU00496.1"/>
    <property type="molecule type" value="Genomic_DNA"/>
</dbReference>
<keyword evidence="9" id="KW-1185">Reference proteome</keyword>
<dbReference type="Gene3D" id="3.40.1110.10">
    <property type="entry name" value="Calcium-transporting ATPase, cytoplasmic domain N"/>
    <property type="match status" value="1"/>
</dbReference>
<dbReference type="Gene3D" id="3.40.50.1000">
    <property type="entry name" value="HAD superfamily/HAD-like"/>
    <property type="match status" value="1"/>
</dbReference>
<dbReference type="InterPro" id="IPR018303">
    <property type="entry name" value="ATPase_P-typ_P_site"/>
</dbReference>
<evidence type="ECO:0000256" key="6">
    <source>
        <dbReference type="SAM" id="Phobius"/>
    </source>
</evidence>
<dbReference type="AlphaFoldDB" id="A0A430A221"/>
<dbReference type="RefSeq" id="WP_125982821.1">
    <property type="nucleotide sequence ID" value="NZ_NGJS01000001.1"/>
</dbReference>
<keyword evidence="2 6" id="KW-0812">Transmembrane</keyword>
<evidence type="ECO:0000256" key="2">
    <source>
        <dbReference type="ARBA" id="ARBA00022692"/>
    </source>
</evidence>
<feature type="transmembrane region" description="Helical" evidence="6">
    <location>
        <begin position="620"/>
        <end position="639"/>
    </location>
</feature>
<dbReference type="GO" id="GO:0005524">
    <property type="term" value="F:ATP binding"/>
    <property type="evidence" value="ECO:0007669"/>
    <property type="project" value="InterPro"/>
</dbReference>
<dbReference type="PRINTS" id="PR00119">
    <property type="entry name" value="CATATPASE"/>
</dbReference>
<dbReference type="Gene3D" id="2.70.150.10">
    <property type="entry name" value="Calcium-transporting ATPase, cytoplasmic transduction domain A"/>
    <property type="match status" value="1"/>
</dbReference>
<dbReference type="PANTHER" id="PTHR42861">
    <property type="entry name" value="CALCIUM-TRANSPORTING ATPASE"/>
    <property type="match status" value="1"/>
</dbReference>
<organism evidence="8 9">
    <name type="scientific">Vagococcus vulneris</name>
    <dbReference type="NCBI Taxonomy" id="1977869"/>
    <lineage>
        <taxon>Bacteria</taxon>
        <taxon>Bacillati</taxon>
        <taxon>Bacillota</taxon>
        <taxon>Bacilli</taxon>
        <taxon>Lactobacillales</taxon>
        <taxon>Enterococcaceae</taxon>
        <taxon>Vagococcus</taxon>
    </lineage>
</organism>
<dbReference type="SFLD" id="SFLDG00002">
    <property type="entry name" value="C1.7:_P-type_atpase_like"/>
    <property type="match status" value="1"/>
</dbReference>
<dbReference type="InterPro" id="IPR036412">
    <property type="entry name" value="HAD-like_sf"/>
</dbReference>
<dbReference type="NCBIfam" id="TIGR01494">
    <property type="entry name" value="ATPase_P-type"/>
    <property type="match status" value="2"/>
</dbReference>
<feature type="transmembrane region" description="Helical" evidence="6">
    <location>
        <begin position="257"/>
        <end position="277"/>
    </location>
</feature>
<feature type="transmembrane region" description="Helical" evidence="6">
    <location>
        <begin position="592"/>
        <end position="614"/>
    </location>
</feature>
<dbReference type="Proteomes" id="UP000287857">
    <property type="component" value="Unassembled WGS sequence"/>
</dbReference>
<dbReference type="SUPFAM" id="SSF81665">
    <property type="entry name" value="Calcium ATPase, transmembrane domain M"/>
    <property type="match status" value="1"/>
</dbReference>
<keyword evidence="4 6" id="KW-1133">Transmembrane helix</keyword>
<evidence type="ECO:0000256" key="1">
    <source>
        <dbReference type="ARBA" id="ARBA00004141"/>
    </source>
</evidence>
<accession>A0A430A221</accession>
<dbReference type="SUPFAM" id="SSF81653">
    <property type="entry name" value="Calcium ATPase, transduction domain A"/>
    <property type="match status" value="1"/>
</dbReference>
<feature type="transmembrane region" description="Helical" evidence="6">
    <location>
        <begin position="218"/>
        <end position="237"/>
    </location>
</feature>
<evidence type="ECO:0000313" key="8">
    <source>
        <dbReference type="EMBL" id="RSU00496.1"/>
    </source>
</evidence>
<dbReference type="InterPro" id="IPR023299">
    <property type="entry name" value="ATPase_P-typ_cyto_dom_N"/>
</dbReference>
<feature type="transmembrane region" description="Helical" evidence="6">
    <location>
        <begin position="716"/>
        <end position="733"/>
    </location>
</feature>
<feature type="domain" description="P-type ATPase A" evidence="7">
    <location>
        <begin position="100"/>
        <end position="197"/>
    </location>
</feature>
<evidence type="ECO:0000256" key="3">
    <source>
        <dbReference type="ARBA" id="ARBA00022967"/>
    </source>
</evidence>
<feature type="transmembrane region" description="Helical" evidence="6">
    <location>
        <begin position="691"/>
        <end position="709"/>
    </location>
</feature>
<dbReference type="InterPro" id="IPR008250">
    <property type="entry name" value="ATPase_P-typ_transduc_dom_A_sf"/>
</dbReference>
<evidence type="ECO:0000256" key="4">
    <source>
        <dbReference type="ARBA" id="ARBA00022989"/>
    </source>
</evidence>
<evidence type="ECO:0000259" key="7">
    <source>
        <dbReference type="Pfam" id="PF00122"/>
    </source>
</evidence>
<dbReference type="Pfam" id="PF00122">
    <property type="entry name" value="E1-E2_ATPase"/>
    <property type="match status" value="1"/>
</dbReference>
<keyword evidence="3" id="KW-1278">Translocase</keyword>
<dbReference type="SFLD" id="SFLDS00003">
    <property type="entry name" value="Haloacid_Dehalogenase"/>
    <property type="match status" value="1"/>
</dbReference>
<dbReference type="GO" id="GO:0016887">
    <property type="term" value="F:ATP hydrolysis activity"/>
    <property type="evidence" value="ECO:0007669"/>
    <property type="project" value="InterPro"/>
</dbReference>
<feature type="transmembrane region" description="Helical" evidence="6">
    <location>
        <begin position="69"/>
        <end position="87"/>
    </location>
</feature>
<feature type="transmembrane region" description="Helical" evidence="6">
    <location>
        <begin position="660"/>
        <end position="679"/>
    </location>
</feature>